<feature type="region of interest" description="Disordered" evidence="1">
    <location>
        <begin position="100"/>
        <end position="133"/>
    </location>
</feature>
<sequence length="213" mass="24366">MMTEAVDWFRPYVPPGLELASFTHWLDDNELLGEALFDVATRIDHDGFFTFDANITYDDRDRARGFLAGRMSLTLSQSLHNFPIPTNTKSLEIKPNVKVEQGQVPKTKKQNQQAKLGKRKERNAGPENVPAKQGPVLCTEHTWELIPRMKLAQKMFVRQAELQVNIAPLHYLITDNGETDIMAYCANLIKALRWQGKPWWYCPRILAGPCDIN</sequence>
<evidence type="ECO:0000256" key="1">
    <source>
        <dbReference type="SAM" id="MobiDB-lite"/>
    </source>
</evidence>
<evidence type="ECO:0000313" key="3">
    <source>
        <dbReference type="Proteomes" id="UP001492380"/>
    </source>
</evidence>
<dbReference type="EMBL" id="JBBWRZ010000003">
    <property type="protein sequence ID" value="KAK8240394.1"/>
    <property type="molecule type" value="Genomic_DNA"/>
</dbReference>
<protein>
    <submittedName>
        <fullName evidence="2">Uncharacterized protein</fullName>
    </submittedName>
</protein>
<proteinExistence type="predicted"/>
<evidence type="ECO:0000313" key="2">
    <source>
        <dbReference type="EMBL" id="KAK8240394.1"/>
    </source>
</evidence>
<reference evidence="2 3" key="1">
    <citation type="submission" date="2024-04" db="EMBL/GenBank/DDBJ databases">
        <title>Phyllosticta paracitricarpa is synonymous to the EU quarantine fungus P. citricarpa based on phylogenomic analyses.</title>
        <authorList>
            <consortium name="Lawrence Berkeley National Laboratory"/>
            <person name="Van Ingen-Buijs V.A."/>
            <person name="Van Westerhoven A.C."/>
            <person name="Haridas S."/>
            <person name="Skiadas P."/>
            <person name="Martin F."/>
            <person name="Groenewald J.Z."/>
            <person name="Crous P.W."/>
            <person name="Seidl M.F."/>
        </authorList>
    </citation>
    <scope>NUCLEOTIDE SEQUENCE [LARGE SCALE GENOMIC DNA]</scope>
    <source>
        <strain evidence="2 3">CBS 123374</strain>
    </source>
</reference>
<organism evidence="2 3">
    <name type="scientific">Phyllosticta capitalensis</name>
    <dbReference type="NCBI Taxonomy" id="121624"/>
    <lineage>
        <taxon>Eukaryota</taxon>
        <taxon>Fungi</taxon>
        <taxon>Dikarya</taxon>
        <taxon>Ascomycota</taxon>
        <taxon>Pezizomycotina</taxon>
        <taxon>Dothideomycetes</taxon>
        <taxon>Dothideomycetes incertae sedis</taxon>
        <taxon>Botryosphaeriales</taxon>
        <taxon>Phyllostictaceae</taxon>
        <taxon>Phyllosticta</taxon>
    </lineage>
</organism>
<name>A0ABR1YW28_9PEZI</name>
<dbReference type="Proteomes" id="UP001492380">
    <property type="component" value="Unassembled WGS sequence"/>
</dbReference>
<keyword evidence="3" id="KW-1185">Reference proteome</keyword>
<gene>
    <name evidence="2" type="ORF">HDK90DRAFT_523457</name>
</gene>
<comment type="caution">
    <text evidence="2">The sequence shown here is derived from an EMBL/GenBank/DDBJ whole genome shotgun (WGS) entry which is preliminary data.</text>
</comment>
<accession>A0ABR1YW28</accession>